<dbReference type="EMBL" id="WJVL01000030">
    <property type="protein sequence ID" value="MRJ99437.1"/>
    <property type="molecule type" value="Genomic_DNA"/>
</dbReference>
<evidence type="ECO:0000256" key="1">
    <source>
        <dbReference type="ARBA" id="ARBA00004651"/>
    </source>
</evidence>
<feature type="transmembrane region" description="Helical" evidence="7">
    <location>
        <begin position="272"/>
        <end position="288"/>
    </location>
</feature>
<feature type="transmembrane region" description="Helical" evidence="7">
    <location>
        <begin position="213"/>
        <end position="235"/>
    </location>
</feature>
<dbReference type="Proteomes" id="UP000468995">
    <property type="component" value="Unassembled WGS sequence"/>
</dbReference>
<dbReference type="Proteomes" id="UP000485085">
    <property type="component" value="Unassembled WGS sequence"/>
</dbReference>
<keyword evidence="3 7" id="KW-0812">Transmembrane</keyword>
<dbReference type="PANTHER" id="PTHR32322:SF14">
    <property type="entry name" value="PROTEIN PAGO"/>
    <property type="match status" value="1"/>
</dbReference>
<dbReference type="RefSeq" id="WP_004215186.1">
    <property type="nucleotide sequence ID" value="NZ_AP019549.1"/>
</dbReference>
<dbReference type="EMBL" id="JAAKYD010000030">
    <property type="protein sequence ID" value="NGN75343.1"/>
    <property type="molecule type" value="Genomic_DNA"/>
</dbReference>
<feature type="transmembrane region" description="Helical" evidence="7">
    <location>
        <begin position="67"/>
        <end position="87"/>
    </location>
</feature>
<evidence type="ECO:0000256" key="6">
    <source>
        <dbReference type="SAM" id="MobiDB-lite"/>
    </source>
</evidence>
<proteinExistence type="predicted"/>
<gene>
    <name evidence="14" type="primary">pagO_1</name>
    <name evidence="13" type="ORF">DW286_20695</name>
    <name evidence="10" type="ORF">FME62_24555</name>
    <name evidence="12" type="ORF">G4V31_24965</name>
    <name evidence="9" type="ORF">GJJ01_26350</name>
    <name evidence="11" type="ORF">GNF00_26400</name>
    <name evidence="14" type="ORF">SAMEA4364603_04320</name>
</gene>
<evidence type="ECO:0000313" key="15">
    <source>
        <dbReference type="Proteomes" id="UP000252603"/>
    </source>
</evidence>
<dbReference type="GO" id="GO:0005886">
    <property type="term" value="C:plasma membrane"/>
    <property type="evidence" value="ECO:0007669"/>
    <property type="project" value="UniProtKB-SubCell"/>
</dbReference>
<feature type="domain" description="EamA" evidence="8">
    <location>
        <begin position="7"/>
        <end position="138"/>
    </location>
</feature>
<feature type="transmembrane region" description="Helical" evidence="7">
    <location>
        <begin position="122"/>
        <end position="138"/>
    </location>
</feature>
<sequence>MRRVTILVLFLLVSLTWGTTWLAMRIAAETIPPVFATGMRFMFAAPFLIGIAWLRKTPLLFPRGQRLFQLVICIFYFAIPFSLMIYGETYVSSGLASIIFSNMPVAVLIASVLFLNEKTNSMQIAGLTIAIVALAGILLEETKTSTETQWQGIIALVSAVIIHAIIYTQCKKRSCAVSVITFNALPCFLAGLLLSAAGWFFERPLVSAFSAHSILATLYLGAFAGVFGILCYFALQQKASAFQASLVFLIFPLIAVSLESYVYGYAISTQSMLFIIPLVAGIFLTLFSRRVSATNKHRDCSPQTNNGIHEHTETS</sequence>
<evidence type="ECO:0000256" key="7">
    <source>
        <dbReference type="SAM" id="Phobius"/>
    </source>
</evidence>
<dbReference type="Pfam" id="PF00892">
    <property type="entry name" value="EamA"/>
    <property type="match status" value="2"/>
</dbReference>
<feature type="transmembrane region" description="Helical" evidence="7">
    <location>
        <begin position="34"/>
        <end position="55"/>
    </location>
</feature>
<evidence type="ECO:0000313" key="18">
    <source>
        <dbReference type="Proteomes" id="UP000479475"/>
    </source>
</evidence>
<feature type="domain" description="EamA" evidence="8">
    <location>
        <begin position="151"/>
        <end position="286"/>
    </location>
</feature>
<reference evidence="11 19" key="4">
    <citation type="submission" date="2019-11" db="EMBL/GenBank/DDBJ databases">
        <title>Emergence of a novel subclone of carbapenem-resistant Klebsiella pneumoniae ST11 with enhanced virulence and transmissibility: a molecular epidemiological, clinical, genomic study.</title>
        <authorList>
            <person name="Zhou K."/>
        </authorList>
    </citation>
    <scope>NUCLEOTIDE SEQUENCE [LARGE SCALE GENOMIC DNA]</scope>
    <source>
        <strain evidence="11 19">KP_38044</strain>
    </source>
</reference>
<accession>A0A2L1C6K2</accession>
<feature type="region of interest" description="Disordered" evidence="6">
    <location>
        <begin position="296"/>
        <end position="315"/>
    </location>
</feature>
<feature type="transmembrane region" description="Helical" evidence="7">
    <location>
        <begin position="180"/>
        <end position="201"/>
    </location>
</feature>
<dbReference type="EMBL" id="WNPO01000054">
    <property type="protein sequence ID" value="MUA43371.1"/>
    <property type="molecule type" value="Genomic_DNA"/>
</dbReference>
<evidence type="ECO:0000313" key="19">
    <source>
        <dbReference type="Proteomes" id="UP000485085"/>
    </source>
</evidence>
<reference evidence="10 17" key="3">
    <citation type="submission" date="2019-07" db="EMBL/GenBank/DDBJ databases">
        <title>Genome sequence of OXA-232-producing Klebsiella pneumoniae ST23 from septicemic neonate.</title>
        <authorList>
            <person name="Mukherjee S."/>
            <person name="Naha S."/>
            <person name="Bhadury P."/>
            <person name="Basu S."/>
        </authorList>
    </citation>
    <scope>NUCLEOTIDE SEQUENCE [LARGE SCALE GENOMIC DNA]</scope>
    <source>
        <strain evidence="10 17">EN5275</strain>
    </source>
</reference>
<dbReference type="InterPro" id="IPR037185">
    <property type="entry name" value="EmrE-like"/>
</dbReference>
<dbReference type="AlphaFoldDB" id="A0A2L1C6K2"/>
<evidence type="ECO:0000313" key="12">
    <source>
        <dbReference type="EMBL" id="NGN75343.1"/>
    </source>
</evidence>
<evidence type="ECO:0000256" key="5">
    <source>
        <dbReference type="ARBA" id="ARBA00023136"/>
    </source>
</evidence>
<keyword evidence="4 7" id="KW-1133">Transmembrane helix</keyword>
<evidence type="ECO:0000313" key="11">
    <source>
        <dbReference type="EMBL" id="MUA43371.1"/>
    </source>
</evidence>
<feature type="transmembrane region" description="Helical" evidence="7">
    <location>
        <begin position="150"/>
        <end position="168"/>
    </location>
</feature>
<feature type="transmembrane region" description="Helical" evidence="7">
    <location>
        <begin position="247"/>
        <end position="266"/>
    </location>
</feature>
<dbReference type="PANTHER" id="PTHR32322">
    <property type="entry name" value="INNER MEMBRANE TRANSPORTER"/>
    <property type="match status" value="1"/>
</dbReference>
<dbReference type="InterPro" id="IPR000620">
    <property type="entry name" value="EamA_dom"/>
</dbReference>
<evidence type="ECO:0000259" key="8">
    <source>
        <dbReference type="Pfam" id="PF00892"/>
    </source>
</evidence>
<evidence type="ECO:0000256" key="4">
    <source>
        <dbReference type="ARBA" id="ARBA00022989"/>
    </source>
</evidence>
<dbReference type="EMBL" id="UFEU01000014">
    <property type="protein sequence ID" value="SSK53865.1"/>
    <property type="molecule type" value="Genomic_DNA"/>
</dbReference>
<keyword evidence="5 7" id="KW-0472">Membrane</keyword>
<dbReference type="Proteomes" id="UP000479475">
    <property type="component" value="Unassembled WGS sequence"/>
</dbReference>
<comment type="subcellular location">
    <subcellularLocation>
        <location evidence="1">Cell membrane</location>
        <topology evidence="1">Multi-pass membrane protein</topology>
    </subcellularLocation>
</comment>
<evidence type="ECO:0000313" key="10">
    <source>
        <dbReference type="EMBL" id="MSS33936.1"/>
    </source>
</evidence>
<reference evidence="12 18" key="6">
    <citation type="submission" date="2020-02" db="EMBL/GenBank/DDBJ databases">
        <title>Klebsiella pneumoniae genome sequencing and assembly.</title>
        <authorList>
            <person name="Starkova P.S."/>
            <person name="Sulyan O.S."/>
            <person name="Likholetova D.V."/>
            <person name="Ageevets V.A."/>
            <person name="Lazareva I.V."/>
            <person name="Sopova J.V."/>
            <person name="Sidorenko S.V."/>
        </authorList>
    </citation>
    <scope>NUCLEOTIDE SEQUENCE [LARGE SCALE GENOMIC DNA]</scope>
    <source>
        <strain evidence="12 18">2429</strain>
    </source>
</reference>
<evidence type="ECO:0000313" key="9">
    <source>
        <dbReference type="EMBL" id="MRJ99437.1"/>
    </source>
</evidence>
<protein>
    <submittedName>
        <fullName evidence="10">DMT family transporter</fullName>
    </submittedName>
    <submittedName>
        <fullName evidence="9">EamA family transporter</fullName>
    </submittedName>
    <submittedName>
        <fullName evidence="14">Putative PhoPQ-activated integral membrane protein</fullName>
    </submittedName>
</protein>
<dbReference type="Proteomes" id="UP000441029">
    <property type="component" value="Unassembled WGS sequence"/>
</dbReference>
<reference evidence="14 15" key="2">
    <citation type="submission" date="2018-07" db="EMBL/GenBank/DDBJ databases">
        <authorList>
            <consortium name="Pathogen Informatics"/>
        </authorList>
    </citation>
    <scope>NUCLEOTIDE SEQUENCE [LARGE SCALE GENOMIC DNA]</scope>
    <source>
        <strain evidence="14 15">4300STDY6470422</strain>
    </source>
</reference>
<dbReference type="SUPFAM" id="SSF103481">
    <property type="entry name" value="Multidrug resistance efflux transporter EmrE"/>
    <property type="match status" value="2"/>
</dbReference>
<name>A0A2L1C6K2_KLEPN</name>
<reference evidence="13" key="1">
    <citation type="submission" date="2018-07" db="EMBL/GenBank/DDBJ databases">
        <title>Draft genome sequence of Klebsiella pneumoniae K293.</title>
        <authorList>
            <person name="He F."/>
        </authorList>
    </citation>
    <scope>NUCLEOTIDE SEQUENCE</scope>
    <source>
        <strain evidence="13">K293</strain>
    </source>
</reference>
<dbReference type="Proteomes" id="UP000254657">
    <property type="component" value="Unassembled WGS sequence"/>
</dbReference>
<dbReference type="InterPro" id="IPR050638">
    <property type="entry name" value="AA-Vitamin_Transporters"/>
</dbReference>
<evidence type="ECO:0000313" key="16">
    <source>
        <dbReference type="Proteomes" id="UP000441029"/>
    </source>
</evidence>
<evidence type="ECO:0000313" key="17">
    <source>
        <dbReference type="Proteomes" id="UP000468995"/>
    </source>
</evidence>
<feature type="transmembrane region" description="Helical" evidence="7">
    <location>
        <begin position="93"/>
        <end position="115"/>
    </location>
</feature>
<evidence type="ECO:0000256" key="3">
    <source>
        <dbReference type="ARBA" id="ARBA00022692"/>
    </source>
</evidence>
<dbReference type="EMBL" id="QRCF01000026">
    <property type="protein sequence ID" value="RDT87845.1"/>
    <property type="molecule type" value="Genomic_DNA"/>
</dbReference>
<evidence type="ECO:0000313" key="13">
    <source>
        <dbReference type="EMBL" id="RDT87845.1"/>
    </source>
</evidence>
<organism evidence="14 15">
    <name type="scientific">Klebsiella pneumoniae</name>
    <dbReference type="NCBI Taxonomy" id="573"/>
    <lineage>
        <taxon>Bacteria</taxon>
        <taxon>Pseudomonadati</taxon>
        <taxon>Pseudomonadota</taxon>
        <taxon>Gammaproteobacteria</taxon>
        <taxon>Enterobacterales</taxon>
        <taxon>Enterobacteriaceae</taxon>
        <taxon>Klebsiella/Raoultella group</taxon>
        <taxon>Klebsiella</taxon>
        <taxon>Klebsiella pneumoniae complex</taxon>
    </lineage>
</organism>
<reference evidence="9 16" key="5">
    <citation type="submission" date="2019-11" db="EMBL/GenBank/DDBJ databases">
        <title>Molecular typing, antibiotic resistance determination and virulence profiling for 36 multidrug-resistant clinical Klebsiella pneumoniae isolates using second- and third-generation sequencing.</title>
        <authorList>
            <person name="Shelenkov A."/>
            <person name="Mikhaylova Y."/>
            <person name="Yanushevich Y."/>
            <person name="Samoilov A."/>
            <person name="Petrova L."/>
            <person name="Fomina V."/>
            <person name="Gusarov V."/>
            <person name="Zamyatin M."/>
            <person name="Shagin D."/>
        </authorList>
    </citation>
    <scope>NUCLEOTIDE SEQUENCE [LARGE SCALE GENOMIC DNA]</scope>
    <source>
        <strain evidence="9 16">CriePir226</strain>
    </source>
</reference>
<dbReference type="Proteomes" id="UP000252603">
    <property type="component" value="Unassembled WGS sequence"/>
</dbReference>
<evidence type="ECO:0000256" key="2">
    <source>
        <dbReference type="ARBA" id="ARBA00022475"/>
    </source>
</evidence>
<evidence type="ECO:0000313" key="14">
    <source>
        <dbReference type="EMBL" id="SSK53865.1"/>
    </source>
</evidence>
<keyword evidence="2" id="KW-1003">Cell membrane</keyword>
<dbReference type="EMBL" id="VINI01000028">
    <property type="protein sequence ID" value="MSS33936.1"/>
    <property type="molecule type" value="Genomic_DNA"/>
</dbReference>